<sequence length="198" mass="22696">MPYPPLRTFFKMGEKIYSNSNYEKVTPEIIQKVKVVTVGDISVGKSSLAMRFTKGIFEDQYKPTVGAVFVFRTVNYGRRRVLFQIWDTAGQERFKSLVPMYLRDAKFVLLVYDITDTKSFEAVPYWLNYVTKYAPPDIQIALVANKIDLNHMQSVDSQVAQQFAQENGAIFEEVSAKKGTNVENLFTRLGVCIPHFKI</sequence>
<comment type="similarity">
    <text evidence="1">Belongs to the small GTPase superfamily. Rab family.</text>
</comment>
<keyword evidence="2" id="KW-0547">Nucleotide-binding</keyword>
<dbReference type="Pfam" id="PF00071">
    <property type="entry name" value="Ras"/>
    <property type="match status" value="1"/>
</dbReference>
<accession>A0A812DB22</accession>
<dbReference type="InterPro" id="IPR001806">
    <property type="entry name" value="Small_GTPase"/>
</dbReference>
<dbReference type="OrthoDB" id="63533at2759"/>
<keyword evidence="4" id="KW-1185">Reference proteome</keyword>
<dbReference type="InterPro" id="IPR005225">
    <property type="entry name" value="Small_GTP-bd"/>
</dbReference>
<dbReference type="PANTHER" id="PTHR47978">
    <property type="match status" value="1"/>
</dbReference>
<dbReference type="SMART" id="SM00173">
    <property type="entry name" value="RAS"/>
    <property type="match status" value="1"/>
</dbReference>
<dbReference type="SMART" id="SM00174">
    <property type="entry name" value="RHO"/>
    <property type="match status" value="1"/>
</dbReference>
<evidence type="ECO:0000313" key="4">
    <source>
        <dbReference type="Proteomes" id="UP000597762"/>
    </source>
</evidence>
<proteinExistence type="inferred from homology"/>
<evidence type="ECO:0000313" key="3">
    <source>
        <dbReference type="EMBL" id="CAE1292806.1"/>
    </source>
</evidence>
<dbReference type="NCBIfam" id="TIGR00231">
    <property type="entry name" value="small_GTP"/>
    <property type="match status" value="1"/>
</dbReference>
<dbReference type="GO" id="GO:0003924">
    <property type="term" value="F:GTPase activity"/>
    <property type="evidence" value="ECO:0007669"/>
    <property type="project" value="InterPro"/>
</dbReference>
<protein>
    <submittedName>
        <fullName evidence="3">RAB5C</fullName>
    </submittedName>
</protein>
<dbReference type="CDD" id="cd00154">
    <property type="entry name" value="Rab"/>
    <property type="match status" value="1"/>
</dbReference>
<dbReference type="Gene3D" id="3.40.50.300">
    <property type="entry name" value="P-loop containing nucleotide triphosphate hydrolases"/>
    <property type="match status" value="1"/>
</dbReference>
<comment type="caution">
    <text evidence="3">The sequence shown here is derived from an EMBL/GenBank/DDBJ whole genome shotgun (WGS) entry which is preliminary data.</text>
</comment>
<dbReference type="PRINTS" id="PR00449">
    <property type="entry name" value="RASTRNSFRMNG"/>
</dbReference>
<organism evidence="3 4">
    <name type="scientific">Acanthosepion pharaonis</name>
    <name type="common">Pharaoh cuttlefish</name>
    <name type="synonym">Sepia pharaonis</name>
    <dbReference type="NCBI Taxonomy" id="158019"/>
    <lineage>
        <taxon>Eukaryota</taxon>
        <taxon>Metazoa</taxon>
        <taxon>Spiralia</taxon>
        <taxon>Lophotrochozoa</taxon>
        <taxon>Mollusca</taxon>
        <taxon>Cephalopoda</taxon>
        <taxon>Coleoidea</taxon>
        <taxon>Decapodiformes</taxon>
        <taxon>Sepiida</taxon>
        <taxon>Sepiina</taxon>
        <taxon>Sepiidae</taxon>
        <taxon>Acanthosepion</taxon>
    </lineage>
</organism>
<reference evidence="3" key="1">
    <citation type="submission" date="2021-01" db="EMBL/GenBank/DDBJ databases">
        <authorList>
            <person name="Li R."/>
            <person name="Bekaert M."/>
        </authorList>
    </citation>
    <scope>NUCLEOTIDE SEQUENCE</scope>
    <source>
        <strain evidence="3">Farmed</strain>
    </source>
</reference>
<dbReference type="PROSITE" id="PS51419">
    <property type="entry name" value="RAB"/>
    <property type="match status" value="1"/>
</dbReference>
<evidence type="ECO:0000256" key="2">
    <source>
        <dbReference type="ARBA" id="ARBA00022741"/>
    </source>
</evidence>
<dbReference type="PROSITE" id="PS51420">
    <property type="entry name" value="RHO"/>
    <property type="match status" value="1"/>
</dbReference>
<gene>
    <name evidence="3" type="ORF">SPHA_49468</name>
</gene>
<dbReference type="SUPFAM" id="SSF52540">
    <property type="entry name" value="P-loop containing nucleoside triphosphate hydrolases"/>
    <property type="match status" value="1"/>
</dbReference>
<dbReference type="PROSITE" id="PS51421">
    <property type="entry name" value="RAS"/>
    <property type="match status" value="1"/>
</dbReference>
<dbReference type="InterPro" id="IPR027417">
    <property type="entry name" value="P-loop_NTPase"/>
</dbReference>
<dbReference type="SMART" id="SM00175">
    <property type="entry name" value="RAB"/>
    <property type="match status" value="1"/>
</dbReference>
<dbReference type="FunFam" id="3.40.50.300:FF:000808">
    <property type="entry name" value="Small GTP-binding protein, putative"/>
    <property type="match status" value="1"/>
</dbReference>
<dbReference type="GO" id="GO:0005525">
    <property type="term" value="F:GTP binding"/>
    <property type="evidence" value="ECO:0007669"/>
    <property type="project" value="InterPro"/>
</dbReference>
<evidence type="ECO:0000256" key="1">
    <source>
        <dbReference type="ARBA" id="ARBA00006270"/>
    </source>
</evidence>
<dbReference type="Proteomes" id="UP000597762">
    <property type="component" value="Unassembled WGS sequence"/>
</dbReference>
<name>A0A812DB22_ACAPH</name>
<dbReference type="EMBL" id="CAHIKZ030002835">
    <property type="protein sequence ID" value="CAE1292806.1"/>
    <property type="molecule type" value="Genomic_DNA"/>
</dbReference>
<dbReference type="AlphaFoldDB" id="A0A812DB22"/>